<dbReference type="Gene3D" id="3.30.420.10">
    <property type="entry name" value="Ribonuclease H-like superfamily/Ribonuclease H"/>
    <property type="match status" value="1"/>
</dbReference>
<dbReference type="RefSeq" id="WP_277832236.1">
    <property type="nucleotide sequence ID" value="NZ_JARQZE010000004.1"/>
</dbReference>
<keyword evidence="3" id="KW-1185">Reference proteome</keyword>
<sequence>MTGWLSRLIPSRSGPQPLSTRAAATMEQWQSLPDVDLARAHYETRYTVVNTEATGLDLERDRLLAVGGIAVDCGLIHLDAACYEKLDPVPAEALSALLGLAGKGPLIVFNAPFNRGMIEQALLQHLGLSHAFTWIDLYLLMPALFPERFERPVRLAEWMASFGIETFQRHHALGDAWAIAQLFLAAEARALSMGLSTAPALVEQERAYQQRLKI</sequence>
<dbReference type="SUPFAM" id="SSF53098">
    <property type="entry name" value="Ribonuclease H-like"/>
    <property type="match status" value="1"/>
</dbReference>
<dbReference type="EMBL" id="JBHTMC010000026">
    <property type="protein sequence ID" value="MFD1264642.1"/>
    <property type="molecule type" value="Genomic_DNA"/>
</dbReference>
<evidence type="ECO:0000313" key="3">
    <source>
        <dbReference type="Proteomes" id="UP001597158"/>
    </source>
</evidence>
<dbReference type="Proteomes" id="UP001597158">
    <property type="component" value="Unassembled WGS sequence"/>
</dbReference>
<accession>A0ABW3WG31</accession>
<gene>
    <name evidence="2" type="ORF">ACFQ4M_13755</name>
</gene>
<comment type="caution">
    <text evidence="2">The sequence shown here is derived from an EMBL/GenBank/DDBJ whole genome shotgun (WGS) entry which is preliminary data.</text>
</comment>
<feature type="domain" description="Exonuclease" evidence="1">
    <location>
        <begin position="45"/>
        <end position="192"/>
    </location>
</feature>
<organism evidence="2 3">
    <name type="scientific">Thauera mechernichensis</name>
    <dbReference type="NCBI Taxonomy" id="82788"/>
    <lineage>
        <taxon>Bacteria</taxon>
        <taxon>Pseudomonadati</taxon>
        <taxon>Pseudomonadota</taxon>
        <taxon>Betaproteobacteria</taxon>
        <taxon>Rhodocyclales</taxon>
        <taxon>Zoogloeaceae</taxon>
        <taxon>Thauera</taxon>
    </lineage>
</organism>
<dbReference type="InterPro" id="IPR036397">
    <property type="entry name" value="RNaseH_sf"/>
</dbReference>
<evidence type="ECO:0000313" key="2">
    <source>
        <dbReference type="EMBL" id="MFD1264642.1"/>
    </source>
</evidence>
<evidence type="ECO:0000259" key="1">
    <source>
        <dbReference type="SMART" id="SM00479"/>
    </source>
</evidence>
<protein>
    <submittedName>
        <fullName evidence="2">PolC-type DNA polymerase III</fullName>
    </submittedName>
</protein>
<proteinExistence type="predicted"/>
<dbReference type="InterPro" id="IPR013520">
    <property type="entry name" value="Ribonucl_H"/>
</dbReference>
<dbReference type="CDD" id="cd06127">
    <property type="entry name" value="DEDDh"/>
    <property type="match status" value="1"/>
</dbReference>
<name>A0ABW3WG31_9RHOO</name>
<dbReference type="InterPro" id="IPR012337">
    <property type="entry name" value="RNaseH-like_sf"/>
</dbReference>
<dbReference type="SMART" id="SM00479">
    <property type="entry name" value="EXOIII"/>
    <property type="match status" value="1"/>
</dbReference>
<reference evidence="3" key="1">
    <citation type="journal article" date="2019" name="Int. J. Syst. Evol. Microbiol.">
        <title>The Global Catalogue of Microorganisms (GCM) 10K type strain sequencing project: providing services to taxonomists for standard genome sequencing and annotation.</title>
        <authorList>
            <consortium name="The Broad Institute Genomics Platform"/>
            <consortium name="The Broad Institute Genome Sequencing Center for Infectious Disease"/>
            <person name="Wu L."/>
            <person name="Ma J."/>
        </authorList>
    </citation>
    <scope>NUCLEOTIDE SEQUENCE [LARGE SCALE GENOMIC DNA]</scope>
    <source>
        <strain evidence="3">CCUG 48884</strain>
    </source>
</reference>